<accession>A0A926D0B9</accession>
<keyword evidence="3" id="KW-1185">Reference proteome</keyword>
<keyword evidence="1" id="KW-1133">Transmembrane helix</keyword>
<proteinExistence type="predicted"/>
<dbReference type="InterPro" id="IPR023804">
    <property type="entry name" value="DUF3792_TM"/>
</dbReference>
<dbReference type="EMBL" id="JACRSO010000002">
    <property type="protein sequence ID" value="MBC8529051.1"/>
    <property type="molecule type" value="Genomic_DNA"/>
</dbReference>
<keyword evidence="1" id="KW-0472">Membrane</keyword>
<gene>
    <name evidence="2" type="ORF">H8699_06390</name>
</gene>
<feature type="transmembrane region" description="Helical" evidence="1">
    <location>
        <begin position="54"/>
        <end position="74"/>
    </location>
</feature>
<feature type="transmembrane region" description="Helical" evidence="1">
    <location>
        <begin position="86"/>
        <end position="104"/>
    </location>
</feature>
<reference evidence="2" key="1">
    <citation type="submission" date="2020-08" db="EMBL/GenBank/DDBJ databases">
        <title>Genome public.</title>
        <authorList>
            <person name="Liu C."/>
            <person name="Sun Q."/>
        </authorList>
    </citation>
    <scope>NUCLEOTIDE SEQUENCE</scope>
    <source>
        <strain evidence="2">NSJ-44</strain>
    </source>
</reference>
<dbReference type="Proteomes" id="UP000654279">
    <property type="component" value="Unassembled WGS sequence"/>
</dbReference>
<sequence>MPRVSQSAKPAGQESALGFALSCLRGAMIGIVFSFLAVLIFALFIKLANPADAVIAPVNQVVKVLSIILGVFFCKRSPVSRGWLRGAVIGVLYILLSVALFSAIEQRVIFDAALLSDVILGVVSGAVIGIIRANIGK</sequence>
<dbReference type="Pfam" id="PF12670">
    <property type="entry name" value="DUF3792"/>
    <property type="match status" value="1"/>
</dbReference>
<evidence type="ECO:0000313" key="3">
    <source>
        <dbReference type="Proteomes" id="UP000654279"/>
    </source>
</evidence>
<feature type="transmembrane region" description="Helical" evidence="1">
    <location>
        <begin position="27"/>
        <end position="48"/>
    </location>
</feature>
<dbReference type="AlphaFoldDB" id="A0A926D0B9"/>
<comment type="caution">
    <text evidence="2">The sequence shown here is derived from an EMBL/GenBank/DDBJ whole genome shotgun (WGS) entry which is preliminary data.</text>
</comment>
<evidence type="ECO:0000256" key="1">
    <source>
        <dbReference type="SAM" id="Phobius"/>
    </source>
</evidence>
<evidence type="ECO:0000313" key="2">
    <source>
        <dbReference type="EMBL" id="MBC8529051.1"/>
    </source>
</evidence>
<dbReference type="RefSeq" id="WP_138296116.1">
    <property type="nucleotide sequence ID" value="NZ_JACRSO010000002.1"/>
</dbReference>
<organism evidence="2 3">
    <name type="scientific">Luoshenia tenuis</name>
    <dbReference type="NCBI Taxonomy" id="2763654"/>
    <lineage>
        <taxon>Bacteria</taxon>
        <taxon>Bacillati</taxon>
        <taxon>Bacillota</taxon>
        <taxon>Clostridia</taxon>
        <taxon>Christensenellales</taxon>
        <taxon>Christensenellaceae</taxon>
        <taxon>Luoshenia</taxon>
    </lineage>
</organism>
<name>A0A926D0B9_9FIRM</name>
<protein>
    <submittedName>
        <fullName evidence="2">TIGR04086 family membrane protein</fullName>
    </submittedName>
</protein>
<keyword evidence="1" id="KW-0812">Transmembrane</keyword>
<dbReference type="NCBIfam" id="TIGR04086">
    <property type="entry name" value="TIGR04086_membr"/>
    <property type="match status" value="1"/>
</dbReference>
<feature type="transmembrane region" description="Helical" evidence="1">
    <location>
        <begin position="110"/>
        <end position="131"/>
    </location>
</feature>